<dbReference type="Proteomes" id="UP000231791">
    <property type="component" value="Chromosome"/>
</dbReference>
<proteinExistence type="predicted"/>
<feature type="compositionally biased region" description="Low complexity" evidence="1">
    <location>
        <begin position="93"/>
        <end position="127"/>
    </location>
</feature>
<evidence type="ECO:0000256" key="1">
    <source>
        <dbReference type="SAM" id="MobiDB-lite"/>
    </source>
</evidence>
<keyword evidence="4" id="KW-1185">Reference proteome</keyword>
<dbReference type="EMBL" id="CP024985">
    <property type="protein sequence ID" value="ATZ29528.1"/>
    <property type="molecule type" value="Genomic_DNA"/>
</dbReference>
<dbReference type="KEGG" id="slx:SLAV_00565"/>
<gene>
    <name evidence="2" type="ORF">SLAV_00565</name>
    <name evidence="3" type="ORF">SLAV_38825</name>
</gene>
<reference evidence="2 4" key="1">
    <citation type="submission" date="2017-11" db="EMBL/GenBank/DDBJ databases">
        <title>Complete genome sequence of Streptomyces lavendulae subsp. lavendulae CCM 3239 (formerly 'Streptomyces aureofaciens CCM 3239'), the producer of the angucycline-type antibiotic auricin.</title>
        <authorList>
            <person name="Busche T."/>
            <person name="Novakova R."/>
            <person name="Al'Dilaimi A."/>
            <person name="Homerova D."/>
            <person name="Feckova L."/>
            <person name="Rezuchova B."/>
            <person name="Mingyar E."/>
            <person name="Csolleiova D."/>
            <person name="Bekeova C."/>
            <person name="Winkler A."/>
            <person name="Sevcikova B."/>
            <person name="Kalinowski J."/>
            <person name="Kormanec J."/>
            <person name="Ruckert C."/>
        </authorList>
    </citation>
    <scope>NUCLEOTIDE SEQUENCE [LARGE SCALE GENOMIC DNA]</scope>
    <source>
        <strain evidence="2 4">CCM 3239</strain>
    </source>
</reference>
<protein>
    <submittedName>
        <fullName evidence="2">Uncharacterized protein</fullName>
    </submittedName>
</protein>
<name>A0A2K8P8G5_STRLA</name>
<dbReference type="EMBL" id="CP024985">
    <property type="protein sequence ID" value="ATZ22043.1"/>
    <property type="molecule type" value="Genomic_DNA"/>
</dbReference>
<dbReference type="KEGG" id="slx:SLAV_38825"/>
<evidence type="ECO:0000313" key="3">
    <source>
        <dbReference type="EMBL" id="ATZ29528.1"/>
    </source>
</evidence>
<sequence>MNDRSKHDHSVWEGVVLAARERGSTLRPLMVERLGLSGDVQYDWSLDDARISWSREGKVFLTGQLAMIGSASPSSPGCDPGRTSHCRTQPWATSTRSGSSARRTTTPSFRGQASTTTPNSSPKPTEPLWTDSIDDVQLHFLVHDLDLITAWRDGTLAPELLNAARRTSNVSFNCAARTRDAPLTPPACSYSESATP</sequence>
<organism evidence="2 4">
    <name type="scientific">Streptomyces lavendulae subsp. lavendulae</name>
    <dbReference type="NCBI Taxonomy" id="58340"/>
    <lineage>
        <taxon>Bacteria</taxon>
        <taxon>Bacillati</taxon>
        <taxon>Actinomycetota</taxon>
        <taxon>Actinomycetes</taxon>
        <taxon>Kitasatosporales</taxon>
        <taxon>Streptomycetaceae</taxon>
        <taxon>Streptomyces</taxon>
    </lineage>
</organism>
<evidence type="ECO:0000313" key="4">
    <source>
        <dbReference type="Proteomes" id="UP000231791"/>
    </source>
</evidence>
<dbReference type="AlphaFoldDB" id="A0A2K8P8G5"/>
<evidence type="ECO:0000313" key="2">
    <source>
        <dbReference type="EMBL" id="ATZ22043.1"/>
    </source>
</evidence>
<feature type="region of interest" description="Disordered" evidence="1">
    <location>
        <begin position="71"/>
        <end position="129"/>
    </location>
</feature>
<accession>A0A2K8P8G5</accession>